<dbReference type="InterPro" id="IPR002933">
    <property type="entry name" value="Peptidase_M20"/>
</dbReference>
<reference evidence="8" key="1">
    <citation type="submission" date="2021-04" db="EMBL/GenBank/DDBJ databases">
        <title>Luteolibacter sp. 32A isolated from the skin of an Anderson's salamander (Ambystoma andersonii).</title>
        <authorList>
            <person name="Spergser J."/>
            <person name="Busse H.-J."/>
        </authorList>
    </citation>
    <scope>NUCLEOTIDE SEQUENCE</scope>
    <source>
        <strain evidence="8">32A</strain>
    </source>
</reference>
<dbReference type="PIRSF" id="PIRSF001235">
    <property type="entry name" value="Amidase_carbamoylase"/>
    <property type="match status" value="1"/>
</dbReference>
<gene>
    <name evidence="8" type="ORF">KBB96_08580</name>
</gene>
<dbReference type="Gene3D" id="3.30.70.360">
    <property type="match status" value="1"/>
</dbReference>
<proteinExistence type="inferred from homology"/>
<dbReference type="SUPFAM" id="SSF55031">
    <property type="entry name" value="Bacterial exopeptidase dimerisation domain"/>
    <property type="match status" value="1"/>
</dbReference>
<dbReference type="CDD" id="cd03884">
    <property type="entry name" value="M20_bAS"/>
    <property type="match status" value="1"/>
</dbReference>
<dbReference type="AlphaFoldDB" id="A0A975J2Q7"/>
<accession>A0A975J2Q7</accession>
<dbReference type="EMBL" id="CP073100">
    <property type="protein sequence ID" value="QUE52934.1"/>
    <property type="molecule type" value="Genomic_DNA"/>
</dbReference>
<evidence type="ECO:0000256" key="5">
    <source>
        <dbReference type="ARBA" id="ARBA00022801"/>
    </source>
</evidence>
<evidence type="ECO:0000256" key="7">
    <source>
        <dbReference type="PIRSR" id="PIRSR001235-1"/>
    </source>
</evidence>
<evidence type="ECO:0000256" key="3">
    <source>
        <dbReference type="ARBA" id="ARBA00011738"/>
    </source>
</evidence>
<dbReference type="GO" id="GO:0046872">
    <property type="term" value="F:metal ion binding"/>
    <property type="evidence" value="ECO:0007669"/>
    <property type="project" value="UniProtKB-KW"/>
</dbReference>
<comment type="subunit">
    <text evidence="3">Homodimer.</text>
</comment>
<keyword evidence="4 7" id="KW-0479">Metal-binding</keyword>
<dbReference type="KEGG" id="lamb:KBB96_08580"/>
<dbReference type="Pfam" id="PF01546">
    <property type="entry name" value="Peptidase_M20"/>
    <property type="match status" value="1"/>
</dbReference>
<dbReference type="GO" id="GO:0016813">
    <property type="term" value="F:hydrolase activity, acting on carbon-nitrogen (but not peptide) bonds, in linear amidines"/>
    <property type="evidence" value="ECO:0007669"/>
    <property type="project" value="InterPro"/>
</dbReference>
<evidence type="ECO:0000256" key="1">
    <source>
        <dbReference type="ARBA" id="ARBA00001936"/>
    </source>
</evidence>
<keyword evidence="5" id="KW-0378">Hydrolase</keyword>
<feature type="binding site" evidence="7">
    <location>
        <position position="83"/>
    </location>
    <ligand>
        <name>Zn(2+)</name>
        <dbReference type="ChEBI" id="CHEBI:29105"/>
        <label>1</label>
    </ligand>
</feature>
<sequence length="412" mass="43974">MSELADHTLRLTLDRIKELGAISEEKGRLTRTLLSSANKAAAGRLLEWMRELNMQVSHNAMGTVRGVLPGTQPRALPLLIGSHFDTAVGAGKYDGVLGILVGLAALERLAAEGIALPVPVHLLGFADQEGVRFHTSYLGSRWVCGDFDEATYALRDDTGITLSTYLALAGWTEDSSDIEYPPGGARGYLEVHIEQGRILEQAGQPAGVVTAICGQSRVVVSVLGKAEHAATTPMDLRHDALTGAAECLLAIEKTGRDHPPLLASVGKIQVEPGTSGSIPGVARFTLDLRHPEDAVRAEFLEKLRARCSAIVTQRGLKLEWRVVLDHDGVSCDVELGRRLTGALTAAIGSAPHLASGAGHDGVVMSRVAPVSMLFVRCRDGLSHHPDEFVKDQDVAAAIEVVFRFLKSFLVGG</sequence>
<comment type="similarity">
    <text evidence="2">Belongs to the peptidase M20 family.</text>
</comment>
<dbReference type="NCBIfam" id="TIGR01879">
    <property type="entry name" value="hydantase"/>
    <property type="match status" value="1"/>
</dbReference>
<evidence type="ECO:0000313" key="8">
    <source>
        <dbReference type="EMBL" id="QUE52934.1"/>
    </source>
</evidence>
<dbReference type="InterPro" id="IPR010158">
    <property type="entry name" value="Amidase_Cbmase"/>
</dbReference>
<comment type="cofactor">
    <cofactor evidence="1">
        <name>Mn(2+)</name>
        <dbReference type="ChEBI" id="CHEBI:29035"/>
    </cofactor>
</comment>
<evidence type="ECO:0000256" key="2">
    <source>
        <dbReference type="ARBA" id="ARBA00006153"/>
    </source>
</evidence>
<keyword evidence="6" id="KW-0464">Manganese</keyword>
<evidence type="ECO:0000313" key="9">
    <source>
        <dbReference type="Proteomes" id="UP000676169"/>
    </source>
</evidence>
<dbReference type="PANTHER" id="PTHR32494">
    <property type="entry name" value="ALLANTOATE DEIMINASE-RELATED"/>
    <property type="match status" value="1"/>
</dbReference>
<name>A0A975J2Q7_9BACT</name>
<keyword evidence="7" id="KW-0862">Zinc</keyword>
<dbReference type="RefSeq" id="WP_211634278.1">
    <property type="nucleotide sequence ID" value="NZ_CP073100.1"/>
</dbReference>
<dbReference type="PANTHER" id="PTHR32494:SF19">
    <property type="entry name" value="ALLANTOATE DEIMINASE-RELATED"/>
    <property type="match status" value="1"/>
</dbReference>
<feature type="binding site" evidence="7">
    <location>
        <position position="94"/>
    </location>
    <ligand>
        <name>Zn(2+)</name>
        <dbReference type="ChEBI" id="CHEBI:29105"/>
        <label>2</label>
    </ligand>
</feature>
<feature type="binding site" evidence="7">
    <location>
        <position position="94"/>
    </location>
    <ligand>
        <name>Zn(2+)</name>
        <dbReference type="ChEBI" id="CHEBI:29105"/>
        <label>1</label>
    </ligand>
</feature>
<evidence type="ECO:0000256" key="6">
    <source>
        <dbReference type="ARBA" id="ARBA00023211"/>
    </source>
</evidence>
<evidence type="ECO:0000256" key="4">
    <source>
        <dbReference type="ARBA" id="ARBA00022723"/>
    </source>
</evidence>
<organism evidence="8 9">
    <name type="scientific">Luteolibacter ambystomatis</name>
    <dbReference type="NCBI Taxonomy" id="2824561"/>
    <lineage>
        <taxon>Bacteria</taxon>
        <taxon>Pseudomonadati</taxon>
        <taxon>Verrucomicrobiota</taxon>
        <taxon>Verrucomicrobiia</taxon>
        <taxon>Verrucomicrobiales</taxon>
        <taxon>Verrucomicrobiaceae</taxon>
        <taxon>Luteolibacter</taxon>
    </lineage>
</organism>
<keyword evidence="9" id="KW-1185">Reference proteome</keyword>
<dbReference type="Gene3D" id="3.40.630.10">
    <property type="entry name" value="Zn peptidases"/>
    <property type="match status" value="1"/>
</dbReference>
<feature type="binding site" evidence="7">
    <location>
        <position position="383"/>
    </location>
    <ligand>
        <name>Zn(2+)</name>
        <dbReference type="ChEBI" id="CHEBI:29105"/>
        <label>2</label>
    </ligand>
</feature>
<feature type="binding site" evidence="7">
    <location>
        <position position="192"/>
    </location>
    <ligand>
        <name>Zn(2+)</name>
        <dbReference type="ChEBI" id="CHEBI:29105"/>
        <label>1</label>
    </ligand>
</feature>
<comment type="cofactor">
    <cofactor evidence="7">
        <name>Zn(2+)</name>
        <dbReference type="ChEBI" id="CHEBI:29105"/>
    </cofactor>
    <text evidence="7">Binds 2 Zn(2+) ions per subunit.</text>
</comment>
<protein>
    <submittedName>
        <fullName evidence="8">M20 family metallo-hydrolase</fullName>
    </submittedName>
</protein>
<dbReference type="InterPro" id="IPR036264">
    <property type="entry name" value="Bact_exopeptidase_dim_dom"/>
</dbReference>
<feature type="binding site" evidence="7">
    <location>
        <position position="129"/>
    </location>
    <ligand>
        <name>Zn(2+)</name>
        <dbReference type="ChEBI" id="CHEBI:29105"/>
        <label>2</label>
    </ligand>
</feature>
<dbReference type="SUPFAM" id="SSF53187">
    <property type="entry name" value="Zn-dependent exopeptidases"/>
    <property type="match status" value="1"/>
</dbReference>
<dbReference type="Proteomes" id="UP000676169">
    <property type="component" value="Chromosome"/>
</dbReference>